<dbReference type="EMBL" id="RJNK01000001">
    <property type="protein sequence ID" value="RSI66175.1"/>
    <property type="molecule type" value="Genomic_DNA"/>
</dbReference>
<dbReference type="Pfam" id="PF15595">
    <property type="entry name" value="Imm51"/>
    <property type="match status" value="1"/>
</dbReference>
<protein>
    <recommendedName>
        <fullName evidence="3">Immunity protein 51</fullName>
    </recommendedName>
</protein>
<comment type="caution">
    <text evidence="1">The sequence shown here is derived from an EMBL/GenBank/DDBJ whole genome shotgun (WGS) entry which is preliminary data.</text>
</comment>
<evidence type="ECO:0000313" key="2">
    <source>
        <dbReference type="Proteomes" id="UP000272252"/>
    </source>
</evidence>
<sequence>MIDYKMVNKKISPFKFLVHDEETQSVRGSLIYYPDGEYRQEVFDTREDERFEGNGYDWASLALIFLEEKMPELSESIDFDPEGSMFCAYSSNIDALATFALGFKEFCDDSESMIDLFSRAELD</sequence>
<evidence type="ECO:0000313" key="1">
    <source>
        <dbReference type="EMBL" id="RSI66175.1"/>
    </source>
</evidence>
<dbReference type="Proteomes" id="UP000272252">
    <property type="component" value="Unassembled WGS sequence"/>
</dbReference>
<accession>A0A3R9J237</accession>
<gene>
    <name evidence="1" type="ORF">D8862_00255</name>
</gene>
<organism evidence="1 2">
    <name type="scientific">Streptococcus oralis</name>
    <dbReference type="NCBI Taxonomy" id="1303"/>
    <lineage>
        <taxon>Bacteria</taxon>
        <taxon>Bacillati</taxon>
        <taxon>Bacillota</taxon>
        <taxon>Bacilli</taxon>
        <taxon>Lactobacillales</taxon>
        <taxon>Streptococcaceae</taxon>
        <taxon>Streptococcus</taxon>
    </lineage>
</organism>
<reference evidence="1 2" key="1">
    <citation type="submission" date="2018-11" db="EMBL/GenBank/DDBJ databases">
        <title>Species Designations Belie Phenotypic and Genotypic Heterogeneity in Oral Streptococci.</title>
        <authorList>
            <person name="Velsko I."/>
        </authorList>
    </citation>
    <scope>NUCLEOTIDE SEQUENCE [LARGE SCALE GENOMIC DNA]</scope>
    <source>
        <strain evidence="1 2">BCC59</strain>
    </source>
</reference>
<dbReference type="RefSeq" id="WP_185760813.1">
    <property type="nucleotide sequence ID" value="NZ_RJNK01000001.1"/>
</dbReference>
<proteinExistence type="predicted"/>
<name>A0A3R9J237_STROR</name>
<evidence type="ECO:0008006" key="3">
    <source>
        <dbReference type="Google" id="ProtNLM"/>
    </source>
</evidence>
<dbReference type="AlphaFoldDB" id="A0A3R9J237"/>
<dbReference type="InterPro" id="IPR028956">
    <property type="entry name" value="Imm51"/>
</dbReference>